<name>A0A8J2RC87_9CRUS</name>
<feature type="domain" description="Reverse transcriptase" evidence="1">
    <location>
        <begin position="880"/>
        <end position="1163"/>
    </location>
</feature>
<evidence type="ECO:0000313" key="3">
    <source>
        <dbReference type="Proteomes" id="UP000789390"/>
    </source>
</evidence>
<protein>
    <recommendedName>
        <fullName evidence="1">Reverse transcriptase domain-containing protein</fullName>
    </recommendedName>
</protein>
<dbReference type="Pfam" id="PF03372">
    <property type="entry name" value="Exo_endo_phos"/>
    <property type="match status" value="1"/>
</dbReference>
<evidence type="ECO:0000313" key="2">
    <source>
        <dbReference type="EMBL" id="CAH0100130.1"/>
    </source>
</evidence>
<accession>A0A8J2RC87</accession>
<dbReference type="PANTHER" id="PTHR46670:SF3">
    <property type="entry name" value="ENDONUCLEASE_EXONUCLEASE_PHOSPHATASE DOMAIN-CONTAINING PROTEIN"/>
    <property type="match status" value="1"/>
</dbReference>
<dbReference type="GO" id="GO:0003824">
    <property type="term" value="F:catalytic activity"/>
    <property type="evidence" value="ECO:0007669"/>
    <property type="project" value="InterPro"/>
</dbReference>
<proteinExistence type="predicted"/>
<gene>
    <name evidence="2" type="ORF">DGAL_LOCUS2305</name>
</gene>
<dbReference type="GO" id="GO:0071897">
    <property type="term" value="P:DNA biosynthetic process"/>
    <property type="evidence" value="ECO:0007669"/>
    <property type="project" value="UniProtKB-ARBA"/>
</dbReference>
<comment type="caution">
    <text evidence="2">The sequence shown here is derived from an EMBL/GenBank/DDBJ whole genome shotgun (WGS) entry which is preliminary data.</text>
</comment>
<dbReference type="InterPro" id="IPR005135">
    <property type="entry name" value="Endo/exonuclease/phosphatase"/>
</dbReference>
<dbReference type="SUPFAM" id="SSF56219">
    <property type="entry name" value="DNase I-like"/>
    <property type="match status" value="1"/>
</dbReference>
<organism evidence="2 3">
    <name type="scientific">Daphnia galeata</name>
    <dbReference type="NCBI Taxonomy" id="27404"/>
    <lineage>
        <taxon>Eukaryota</taxon>
        <taxon>Metazoa</taxon>
        <taxon>Ecdysozoa</taxon>
        <taxon>Arthropoda</taxon>
        <taxon>Crustacea</taxon>
        <taxon>Branchiopoda</taxon>
        <taxon>Diplostraca</taxon>
        <taxon>Cladocera</taxon>
        <taxon>Anomopoda</taxon>
        <taxon>Daphniidae</taxon>
        <taxon>Daphnia</taxon>
    </lineage>
</organism>
<dbReference type="Gene3D" id="3.60.10.10">
    <property type="entry name" value="Endonuclease/exonuclease/phosphatase"/>
    <property type="match status" value="1"/>
</dbReference>
<dbReference type="EMBL" id="CAKKLH010000032">
    <property type="protein sequence ID" value="CAH0100130.1"/>
    <property type="molecule type" value="Genomic_DNA"/>
</dbReference>
<keyword evidence="3" id="KW-1185">Reference proteome</keyword>
<dbReference type="SUPFAM" id="SSF56672">
    <property type="entry name" value="DNA/RNA polymerases"/>
    <property type="match status" value="1"/>
</dbReference>
<reference evidence="2" key="1">
    <citation type="submission" date="2021-11" db="EMBL/GenBank/DDBJ databases">
        <authorList>
            <person name="Schell T."/>
        </authorList>
    </citation>
    <scope>NUCLEOTIDE SEQUENCE</scope>
    <source>
        <strain evidence="2">M5</strain>
    </source>
</reference>
<dbReference type="InterPro" id="IPR036691">
    <property type="entry name" value="Endo/exonu/phosph_ase_sf"/>
</dbReference>
<dbReference type="CDD" id="cd01650">
    <property type="entry name" value="RT_nLTR_like"/>
    <property type="match status" value="1"/>
</dbReference>
<dbReference type="PROSITE" id="PS50878">
    <property type="entry name" value="RT_POL"/>
    <property type="match status" value="1"/>
</dbReference>
<dbReference type="OrthoDB" id="6382830at2759"/>
<evidence type="ECO:0000259" key="1">
    <source>
        <dbReference type="PROSITE" id="PS50878"/>
    </source>
</evidence>
<dbReference type="Proteomes" id="UP000789390">
    <property type="component" value="Unassembled WGS sequence"/>
</dbReference>
<dbReference type="Pfam" id="PF00078">
    <property type="entry name" value="RVT_1"/>
    <property type="match status" value="2"/>
</dbReference>
<dbReference type="InterPro" id="IPR000477">
    <property type="entry name" value="RT_dom"/>
</dbReference>
<sequence>MSPADSLDGLVSQYNDGIRSIIDQHAPLQTKTIVLRPFAPWRSFELRGIKAKARWAERMWQAARRKRDPGSERFHKVYRKHRFKYSTALDAARTESVRERVSDCGGDMRALFQLVGDLTGSSAPPVLPDRPCMQEVVDDLSEFVSSKISTIRSNLDRVAESTSSHTLQHEQSFLQLHEECDLLKFRSVSTAEVTKLIDSSPVKSCSLDPLPTQLLKKCLVVLVRPITDIINLSLSTGAFPSSLKHGIITPPLKKRTLDRNVLSNFRPVSNLSFFSKLIQRAVLMLLTEYLSKFSLLPVHQSAYRANHSTETALLYLFDDLLTTADQKDASALVLLDLSAAFDTIDHQILLERLSHCFGLSRTAVNWFSSYWSSGRAFGLCPGLGLNVVYLSHDVKPLILEALFRDKLVALHSSPLSSLRLPADAYYVISSLGIASRRTHRDCRSGKSARRAREAKRFLPVGLINANSANNKVPLIAHFIQYNNLDILVITETKFSVADGPDDACALCPEGFSSIQVSRNSVHRGGGVSVLYRDAIFATDKRQLVVYRPPKSSVSCFIQEFSDYLEFLSASTGKLLIMGDFNIHHVVEATHIDGHTLDLVITRCSDDFIYDSFVSDLISDHFAVISVVRAHKPLLLKKKISYRCFSAIDADELASDISQSPLVCIPASSIDGLLLQYEAAVTVALDRLAPMKTKMSIGRKSSPWFSGDIVVARCRCRKLERVWRRRRLTIDKDILLYHIRQLRILMNDTKALYFKSKIVEMGNDRRGLFQLLDRCLSRNRVSKLPVHADPATLADRFGRYFDEKIVNIRANLDAMYAPSVDLSSSVPNSLLSVFEPVSPAEICEMVDKCPAKSSFADPIPTNILKKIIHVLAKPFASLINLSLSSGVFPDSMKRASITPLMKKASLNPEELSNFRPVSGLSFLSKLLERVVLRRLTSHMLSLDMIVPVQSAYQANHSTETALLRVMNDLLLAVDNGDGAALVLLDLNAAFDTIDHTVLLSCLECRFGLKGVVLDWFRSYLSNRRQSVRISEKSSSPSPLLFGVPQGSVLGPVLFTMYLSPLDDIVSMFEVLRHYFADDTHLYKRFKILADGSDQHATFSCLSDCVRSTNSWMIRNKLQLNAGKTDVLVASSARSRKFKPVPSPLDICDEPITPSPFIKNLGVIVDSHLNIERQVNTVCRNAYYHFRRISRIRKFLDVATCNQLVCALVIPHLDYGNSLLCGLPDYLLDKLQIVQNAAVRLVTQTKKRDHITCKRKSLHWLPIRQRVMYKIAVLAYQCVNGAAPSYLCNLVSLRSVNRRLRNYCEISRDLEVPVMLPGVYGSRSFSYAAPQIWNSLPIDLKMSPSIEN</sequence>
<dbReference type="InterPro" id="IPR043502">
    <property type="entry name" value="DNA/RNA_pol_sf"/>
</dbReference>
<dbReference type="PANTHER" id="PTHR46670">
    <property type="entry name" value="ENDO/EXONUCLEASE/PHOSPHATASE DOMAIN-CONTAINING PROTEIN"/>
    <property type="match status" value="1"/>
</dbReference>